<evidence type="ECO:0000256" key="5">
    <source>
        <dbReference type="ARBA" id="ARBA00023004"/>
    </source>
</evidence>
<dbReference type="SMART" id="SM00471">
    <property type="entry name" value="HDc"/>
    <property type="match status" value="1"/>
</dbReference>
<dbReference type="PANTHER" id="PTHR35795:SF1">
    <property type="entry name" value="BIS(5'-NUCLEOSYL)-TETRAPHOSPHATASE, SYMMETRICAL"/>
    <property type="match status" value="1"/>
</dbReference>
<evidence type="ECO:0000256" key="4">
    <source>
        <dbReference type="ARBA" id="ARBA00022801"/>
    </source>
</evidence>
<dbReference type="RefSeq" id="WP_184664400.1">
    <property type="nucleotide sequence ID" value="NZ_JACHHB010000009.1"/>
</dbReference>
<feature type="domain" description="HD" evidence="7">
    <location>
        <begin position="18"/>
        <end position="132"/>
    </location>
</feature>
<dbReference type="AlphaFoldDB" id="A0A840QRJ4"/>
<dbReference type="Gene3D" id="1.10.3210.10">
    <property type="entry name" value="Hypothetical protein af1432"/>
    <property type="match status" value="1"/>
</dbReference>
<dbReference type="InterPro" id="IPR003607">
    <property type="entry name" value="HD/PDEase_dom"/>
</dbReference>
<keyword evidence="2" id="KW-0479">Metal-binding</keyword>
<accession>A0A840QRJ4</accession>
<dbReference type="CDD" id="cd00077">
    <property type="entry name" value="HDc"/>
    <property type="match status" value="1"/>
</dbReference>
<evidence type="ECO:0000256" key="3">
    <source>
        <dbReference type="ARBA" id="ARBA00022741"/>
    </source>
</evidence>
<keyword evidence="5" id="KW-0408">Iron</keyword>
<gene>
    <name evidence="8" type="ORF">HNQ41_002159</name>
</gene>
<comment type="caution">
    <text evidence="8">The sequence shown here is derived from an EMBL/GenBank/DDBJ whole genome shotgun (WGS) entry which is preliminary data.</text>
</comment>
<dbReference type="PANTHER" id="PTHR35795">
    <property type="entry name" value="SLR1885 PROTEIN"/>
    <property type="match status" value="1"/>
</dbReference>
<dbReference type="InterPro" id="IPR005249">
    <property type="entry name" value="YqeK"/>
</dbReference>
<evidence type="ECO:0000256" key="6">
    <source>
        <dbReference type="ARBA" id="ARBA00049417"/>
    </source>
</evidence>
<reference evidence="8 9" key="1">
    <citation type="submission" date="2020-08" db="EMBL/GenBank/DDBJ databases">
        <title>Genomic Encyclopedia of Type Strains, Phase IV (KMG-IV): sequencing the most valuable type-strain genomes for metagenomic binning, comparative biology and taxonomic classification.</title>
        <authorList>
            <person name="Goeker M."/>
        </authorList>
    </citation>
    <scope>NUCLEOTIDE SEQUENCE [LARGE SCALE GENOMIC DNA]</scope>
    <source>
        <strain evidence="8 9">DSM 24696</strain>
    </source>
</reference>
<evidence type="ECO:0000256" key="2">
    <source>
        <dbReference type="ARBA" id="ARBA00022723"/>
    </source>
</evidence>
<dbReference type="InterPro" id="IPR051094">
    <property type="entry name" value="Diverse_Catalytic_Enzymes"/>
</dbReference>
<dbReference type="NCBIfam" id="TIGR00488">
    <property type="entry name" value="bis(5'-nucleosyl)-tetraphosphatase (symmetrical) YqeK"/>
    <property type="match status" value="1"/>
</dbReference>
<evidence type="ECO:0000256" key="1">
    <source>
        <dbReference type="ARBA" id="ARBA00012506"/>
    </source>
</evidence>
<name>A0A840QRJ4_9BACI</name>
<dbReference type="GO" id="GO:0008803">
    <property type="term" value="F:bis(5'-nucleosyl)-tetraphosphatase (symmetrical) activity"/>
    <property type="evidence" value="ECO:0007669"/>
    <property type="project" value="UniProtKB-EC"/>
</dbReference>
<dbReference type="Pfam" id="PF01966">
    <property type="entry name" value="HD"/>
    <property type="match status" value="1"/>
</dbReference>
<proteinExistence type="predicted"/>
<dbReference type="PROSITE" id="PS51831">
    <property type="entry name" value="HD"/>
    <property type="match status" value="1"/>
</dbReference>
<evidence type="ECO:0000259" key="7">
    <source>
        <dbReference type="PROSITE" id="PS51831"/>
    </source>
</evidence>
<keyword evidence="4 8" id="KW-0378">Hydrolase</keyword>
<dbReference type="EC" id="3.6.1.41" evidence="1"/>
<evidence type="ECO:0000313" key="9">
    <source>
        <dbReference type="Proteomes" id="UP000551878"/>
    </source>
</evidence>
<keyword evidence="9" id="KW-1185">Reference proteome</keyword>
<dbReference type="EMBL" id="JACHHB010000009">
    <property type="protein sequence ID" value="MBB5173969.1"/>
    <property type="molecule type" value="Genomic_DNA"/>
</dbReference>
<dbReference type="GO" id="GO:0046872">
    <property type="term" value="F:metal ion binding"/>
    <property type="evidence" value="ECO:0007669"/>
    <property type="project" value="UniProtKB-KW"/>
</dbReference>
<evidence type="ECO:0000313" key="8">
    <source>
        <dbReference type="EMBL" id="MBB5173969.1"/>
    </source>
</evidence>
<keyword evidence="3" id="KW-0547">Nucleotide-binding</keyword>
<dbReference type="SUPFAM" id="SSF109604">
    <property type="entry name" value="HD-domain/PDEase-like"/>
    <property type="match status" value="1"/>
</dbReference>
<dbReference type="InterPro" id="IPR006674">
    <property type="entry name" value="HD_domain"/>
</dbReference>
<dbReference type="GO" id="GO:0000166">
    <property type="term" value="F:nucleotide binding"/>
    <property type="evidence" value="ECO:0007669"/>
    <property type="project" value="UniProtKB-KW"/>
</dbReference>
<organism evidence="8 9">
    <name type="scientific">Texcoconibacillus texcoconensis</name>
    <dbReference type="NCBI Taxonomy" id="1095777"/>
    <lineage>
        <taxon>Bacteria</taxon>
        <taxon>Bacillati</taxon>
        <taxon>Bacillota</taxon>
        <taxon>Bacilli</taxon>
        <taxon>Bacillales</taxon>
        <taxon>Bacillaceae</taxon>
        <taxon>Texcoconibacillus</taxon>
    </lineage>
</organism>
<comment type="catalytic activity">
    <reaction evidence="6">
        <text>P(1),P(4)-bis(5'-adenosyl) tetraphosphate + H2O = 2 ADP + 2 H(+)</text>
        <dbReference type="Rhea" id="RHEA:24252"/>
        <dbReference type="ChEBI" id="CHEBI:15377"/>
        <dbReference type="ChEBI" id="CHEBI:15378"/>
        <dbReference type="ChEBI" id="CHEBI:58141"/>
        <dbReference type="ChEBI" id="CHEBI:456216"/>
        <dbReference type="EC" id="3.6.1.41"/>
    </reaction>
</comment>
<protein>
    <recommendedName>
        <fullName evidence="1">bis(5'-nucleosyl)-tetraphosphatase (symmetrical)</fullName>
        <ecNumber evidence="1">3.6.1.41</ecNumber>
    </recommendedName>
</protein>
<sequence length="191" mass="21796">MSENEALEIVKQELKPPRYAHTLRVVEESETLAKRFGANVEKAREAAIWHDYAKYRSLEEMTKIVYETDIDDSFAEIGGELLHAPVGSYLVKTEQGICDEDVLKAIRSHTTGRKDMSLLEKVVFLADYIEPGRSFPGLQAVREEAERDLDEACLLSIKNTITFLVNKQQPIHPDTFHAYNDFALRKLKGRN</sequence>
<dbReference type="Proteomes" id="UP000551878">
    <property type="component" value="Unassembled WGS sequence"/>
</dbReference>